<proteinExistence type="predicted"/>
<name>A0A162QQE9_9CRUS</name>
<protein>
    <submittedName>
        <fullName evidence="2">Uncharacterized protein</fullName>
    </submittedName>
</protein>
<feature type="coiled-coil region" evidence="1">
    <location>
        <begin position="154"/>
        <end position="184"/>
    </location>
</feature>
<dbReference type="EMBL" id="LRGB01000311">
    <property type="protein sequence ID" value="KZS19870.1"/>
    <property type="molecule type" value="Genomic_DNA"/>
</dbReference>
<gene>
    <name evidence="2" type="ORF">APZ42_013678</name>
</gene>
<sequence length="204" mass="23506">MDFYLDKTENFLAAVSINFDLSAYETMAMFSTADQSTNSSLKNCHQTLTHSDPLFSTLQEWLHNRSQCLPDEENCNELKPDESKSDMMDFGLCFVEMAATTLETVVQNKENLRHHLKIPLAGNCMRLHFNQHRDFLDVVQCLTEVGKKYEDYSLLNSDNLILSLEQRIKKLEEEEKIAVELQNLSMNTAADTEEVRKEKVLYAP</sequence>
<comment type="caution">
    <text evidence="2">The sequence shown here is derived from an EMBL/GenBank/DDBJ whole genome shotgun (WGS) entry which is preliminary data.</text>
</comment>
<keyword evidence="3" id="KW-1185">Reference proteome</keyword>
<dbReference type="AlphaFoldDB" id="A0A162QQE9"/>
<evidence type="ECO:0000313" key="3">
    <source>
        <dbReference type="Proteomes" id="UP000076858"/>
    </source>
</evidence>
<keyword evidence="1" id="KW-0175">Coiled coil</keyword>
<reference evidence="2 3" key="1">
    <citation type="submission" date="2016-03" db="EMBL/GenBank/DDBJ databases">
        <title>EvidentialGene: Evidence-directed Construction of Genes on Genomes.</title>
        <authorList>
            <person name="Gilbert D.G."/>
            <person name="Choi J.-H."/>
            <person name="Mockaitis K."/>
            <person name="Colbourne J."/>
            <person name="Pfrender M."/>
        </authorList>
    </citation>
    <scope>NUCLEOTIDE SEQUENCE [LARGE SCALE GENOMIC DNA]</scope>
    <source>
        <strain evidence="2 3">Xinb3</strain>
        <tissue evidence="2">Complete organism</tissue>
    </source>
</reference>
<evidence type="ECO:0000256" key="1">
    <source>
        <dbReference type="SAM" id="Coils"/>
    </source>
</evidence>
<evidence type="ECO:0000313" key="2">
    <source>
        <dbReference type="EMBL" id="KZS19870.1"/>
    </source>
</evidence>
<dbReference type="OrthoDB" id="6360626at2759"/>
<organism evidence="2 3">
    <name type="scientific">Daphnia magna</name>
    <dbReference type="NCBI Taxonomy" id="35525"/>
    <lineage>
        <taxon>Eukaryota</taxon>
        <taxon>Metazoa</taxon>
        <taxon>Ecdysozoa</taxon>
        <taxon>Arthropoda</taxon>
        <taxon>Crustacea</taxon>
        <taxon>Branchiopoda</taxon>
        <taxon>Diplostraca</taxon>
        <taxon>Cladocera</taxon>
        <taxon>Anomopoda</taxon>
        <taxon>Daphniidae</taxon>
        <taxon>Daphnia</taxon>
    </lineage>
</organism>
<accession>A0A162QQE9</accession>
<dbReference type="Proteomes" id="UP000076858">
    <property type="component" value="Unassembled WGS sequence"/>
</dbReference>